<dbReference type="SUPFAM" id="SSF103481">
    <property type="entry name" value="Multidrug resistance efflux transporter EmrE"/>
    <property type="match status" value="2"/>
</dbReference>
<feature type="transmembrane region" description="Helical" evidence="1">
    <location>
        <begin position="279"/>
        <end position="302"/>
    </location>
</feature>
<organism evidence="3 4">
    <name type="scientific">Euplotes crassus</name>
    <dbReference type="NCBI Taxonomy" id="5936"/>
    <lineage>
        <taxon>Eukaryota</taxon>
        <taxon>Sar</taxon>
        <taxon>Alveolata</taxon>
        <taxon>Ciliophora</taxon>
        <taxon>Intramacronucleata</taxon>
        <taxon>Spirotrichea</taxon>
        <taxon>Hypotrichia</taxon>
        <taxon>Euplotida</taxon>
        <taxon>Euplotidae</taxon>
        <taxon>Moneuplotes</taxon>
    </lineage>
</organism>
<name>A0AAD1XJK1_EUPCR</name>
<dbReference type="PANTHER" id="PTHR22911:SF137">
    <property type="entry name" value="SOLUTE CARRIER FAMILY 35 MEMBER G2-RELATED"/>
    <property type="match status" value="1"/>
</dbReference>
<gene>
    <name evidence="3" type="ORF">ECRASSUSDP1_LOCUS15272</name>
</gene>
<feature type="domain" description="EamA" evidence="2">
    <location>
        <begin position="66"/>
        <end position="202"/>
    </location>
</feature>
<feature type="transmembrane region" description="Helical" evidence="1">
    <location>
        <begin position="338"/>
        <end position="357"/>
    </location>
</feature>
<evidence type="ECO:0000313" key="4">
    <source>
        <dbReference type="Proteomes" id="UP001295684"/>
    </source>
</evidence>
<dbReference type="InterPro" id="IPR037185">
    <property type="entry name" value="EmrE-like"/>
</dbReference>
<feature type="transmembrane region" description="Helical" evidence="1">
    <location>
        <begin position="130"/>
        <end position="146"/>
    </location>
</feature>
<evidence type="ECO:0000256" key="1">
    <source>
        <dbReference type="SAM" id="Phobius"/>
    </source>
</evidence>
<dbReference type="GO" id="GO:0016020">
    <property type="term" value="C:membrane"/>
    <property type="evidence" value="ECO:0007669"/>
    <property type="project" value="InterPro"/>
</dbReference>
<feature type="transmembrane region" description="Helical" evidence="1">
    <location>
        <begin position="64"/>
        <end position="84"/>
    </location>
</feature>
<dbReference type="InterPro" id="IPR000620">
    <property type="entry name" value="EamA_dom"/>
</dbReference>
<feature type="transmembrane region" description="Helical" evidence="1">
    <location>
        <begin position="186"/>
        <end position="204"/>
    </location>
</feature>
<reference evidence="3" key="1">
    <citation type="submission" date="2023-07" db="EMBL/GenBank/DDBJ databases">
        <authorList>
            <consortium name="AG Swart"/>
            <person name="Singh M."/>
            <person name="Singh A."/>
            <person name="Seah K."/>
            <person name="Emmerich C."/>
        </authorList>
    </citation>
    <scope>NUCLEOTIDE SEQUENCE</scope>
    <source>
        <strain evidence="3">DP1</strain>
    </source>
</reference>
<dbReference type="Pfam" id="PF00892">
    <property type="entry name" value="EamA"/>
    <property type="match status" value="2"/>
</dbReference>
<keyword evidence="1" id="KW-1133">Transmembrane helix</keyword>
<dbReference type="AlphaFoldDB" id="A0AAD1XJK1"/>
<evidence type="ECO:0000259" key="2">
    <source>
        <dbReference type="Pfam" id="PF00892"/>
    </source>
</evidence>
<dbReference type="Proteomes" id="UP001295684">
    <property type="component" value="Unassembled WGS sequence"/>
</dbReference>
<protein>
    <recommendedName>
        <fullName evidence="2">EamA domain-containing protein</fullName>
    </recommendedName>
</protein>
<proteinExistence type="predicted"/>
<accession>A0AAD1XJK1</accession>
<feature type="transmembrane region" description="Helical" evidence="1">
    <location>
        <begin position="247"/>
        <end position="267"/>
    </location>
</feature>
<sequence length="359" mass="39647">MIYLQPPKDDHIPSNSLLLSYEESMILAQDEGRQIKSFEILDNESAKDGLCKTIERYPHPGQSYMIGLACAILSSVCYASNVVFGKLALSRTPLLTPYDINFMRACTSLFVNSYQARRNNFNPVSCSKKGLILLIFCNIMAALRSYPTPWSYQYISASKCLLIINTSPILIVIIGGVLLGEKVTTINYLIGAAAVLGCYVLTLSNSAESVPDSNPALGYTFALVACVARAGSSCIQRVLAHVWHFMALPFYYTFTLFSISFVVWMLFEDQVNVARYDFIDFVLLVLASLGTTFGMVTISIGLKHLPASTAAPITNLEVGFGFIGDILIFHYQFYLTDLLGACIIFGSLTIHIILQCYKV</sequence>
<feature type="domain" description="EamA" evidence="2">
    <location>
        <begin position="217"/>
        <end position="350"/>
    </location>
</feature>
<keyword evidence="1" id="KW-0812">Transmembrane</keyword>
<comment type="caution">
    <text evidence="3">The sequence shown here is derived from an EMBL/GenBank/DDBJ whole genome shotgun (WGS) entry which is preliminary data.</text>
</comment>
<dbReference type="PANTHER" id="PTHR22911">
    <property type="entry name" value="ACYL-MALONYL CONDENSING ENZYME-RELATED"/>
    <property type="match status" value="1"/>
</dbReference>
<feature type="transmembrane region" description="Helical" evidence="1">
    <location>
        <begin position="152"/>
        <end position="179"/>
    </location>
</feature>
<dbReference type="EMBL" id="CAMPGE010015291">
    <property type="protein sequence ID" value="CAI2373923.1"/>
    <property type="molecule type" value="Genomic_DNA"/>
</dbReference>
<keyword evidence="4" id="KW-1185">Reference proteome</keyword>
<keyword evidence="1" id="KW-0472">Membrane</keyword>
<evidence type="ECO:0000313" key="3">
    <source>
        <dbReference type="EMBL" id="CAI2373923.1"/>
    </source>
</evidence>